<dbReference type="EnsemblPlants" id="KRH37424">
    <property type="protein sequence ID" value="KRH37424"/>
    <property type="gene ID" value="GLYMA_09G065400"/>
</dbReference>
<gene>
    <name evidence="1" type="ORF">GLYMA_09G065400</name>
</gene>
<dbReference type="HOGENOM" id="CLU_1743805_0_0_1"/>
<name>K7LC67_SOYBN</name>
<evidence type="ECO:0000313" key="1">
    <source>
        <dbReference type="EMBL" id="KRH37424.1"/>
    </source>
</evidence>
<protein>
    <submittedName>
        <fullName evidence="1 2">Uncharacterized protein</fullName>
    </submittedName>
</protein>
<reference evidence="2" key="2">
    <citation type="submission" date="2018-02" db="UniProtKB">
        <authorList>
            <consortium name="EnsemblPlants"/>
        </authorList>
    </citation>
    <scope>IDENTIFICATION</scope>
    <source>
        <strain evidence="2">Williams 82</strain>
    </source>
</reference>
<dbReference type="OrthoDB" id="1401861at2759"/>
<dbReference type="Gramene" id="KRH37424">
    <property type="protein sequence ID" value="KRH37424"/>
    <property type="gene ID" value="GLYMA_09G065400"/>
</dbReference>
<dbReference type="PaxDb" id="3847-GLYMA09G07523.1"/>
<reference evidence="1" key="3">
    <citation type="submission" date="2018-07" db="EMBL/GenBank/DDBJ databases">
        <title>WGS assembly of Glycine max.</title>
        <authorList>
            <person name="Schmutz J."/>
            <person name="Cannon S."/>
            <person name="Schlueter J."/>
            <person name="Ma J."/>
            <person name="Mitros T."/>
            <person name="Nelson W."/>
            <person name="Hyten D."/>
            <person name="Song Q."/>
            <person name="Thelen J."/>
            <person name="Cheng J."/>
            <person name="Xu D."/>
            <person name="Hellsten U."/>
            <person name="May G."/>
            <person name="Yu Y."/>
            <person name="Sakurai T."/>
            <person name="Umezawa T."/>
            <person name="Bhattacharyya M."/>
            <person name="Sandhu D."/>
            <person name="Valliyodan B."/>
            <person name="Lindquist E."/>
            <person name="Peto M."/>
            <person name="Grant D."/>
            <person name="Shu S."/>
            <person name="Goodstein D."/>
            <person name="Barry K."/>
            <person name="Futrell-Griggs M."/>
            <person name="Abernathy B."/>
            <person name="Du J."/>
            <person name="Tian Z."/>
            <person name="Zhu L."/>
            <person name="Gill N."/>
            <person name="Joshi T."/>
            <person name="Libault M."/>
            <person name="Sethuraman A."/>
            <person name="Zhang X."/>
            <person name="Shinozaki K."/>
            <person name="Nguyen H."/>
            <person name="Wing R."/>
            <person name="Cregan P."/>
            <person name="Specht J."/>
            <person name="Grimwood J."/>
            <person name="Rokhsar D."/>
            <person name="Stacey G."/>
            <person name="Shoemaker R."/>
            <person name="Jackson S."/>
        </authorList>
    </citation>
    <scope>NUCLEOTIDE SEQUENCE</scope>
    <source>
        <tissue evidence="1">Callus</tissue>
    </source>
</reference>
<accession>K7LC67</accession>
<organism evidence="2">
    <name type="scientific">Glycine max</name>
    <name type="common">Soybean</name>
    <name type="synonym">Glycine hispida</name>
    <dbReference type="NCBI Taxonomy" id="3847"/>
    <lineage>
        <taxon>Eukaryota</taxon>
        <taxon>Viridiplantae</taxon>
        <taxon>Streptophyta</taxon>
        <taxon>Embryophyta</taxon>
        <taxon>Tracheophyta</taxon>
        <taxon>Spermatophyta</taxon>
        <taxon>Magnoliopsida</taxon>
        <taxon>eudicotyledons</taxon>
        <taxon>Gunneridae</taxon>
        <taxon>Pentapetalae</taxon>
        <taxon>rosids</taxon>
        <taxon>fabids</taxon>
        <taxon>Fabales</taxon>
        <taxon>Fabaceae</taxon>
        <taxon>Papilionoideae</taxon>
        <taxon>50 kb inversion clade</taxon>
        <taxon>NPAAA clade</taxon>
        <taxon>indigoferoid/millettioid clade</taxon>
        <taxon>Phaseoleae</taxon>
        <taxon>Glycine</taxon>
        <taxon>Glycine subgen. Soja</taxon>
    </lineage>
</organism>
<evidence type="ECO:0000313" key="2">
    <source>
        <dbReference type="EnsemblPlants" id="KRH37424"/>
    </source>
</evidence>
<reference evidence="1 2" key="1">
    <citation type="journal article" date="2010" name="Nature">
        <title>Genome sequence of the palaeopolyploid soybean.</title>
        <authorList>
            <person name="Schmutz J."/>
            <person name="Cannon S.B."/>
            <person name="Schlueter J."/>
            <person name="Ma J."/>
            <person name="Mitros T."/>
            <person name="Nelson W."/>
            <person name="Hyten D.L."/>
            <person name="Song Q."/>
            <person name="Thelen J.J."/>
            <person name="Cheng J."/>
            <person name="Xu D."/>
            <person name="Hellsten U."/>
            <person name="May G.D."/>
            <person name="Yu Y."/>
            <person name="Sakurai T."/>
            <person name="Umezawa T."/>
            <person name="Bhattacharyya M.K."/>
            <person name="Sandhu D."/>
            <person name="Valliyodan B."/>
            <person name="Lindquist E."/>
            <person name="Peto M."/>
            <person name="Grant D."/>
            <person name="Shu S."/>
            <person name="Goodstein D."/>
            <person name="Barry K."/>
            <person name="Futrell-Griggs M."/>
            <person name="Abernathy B."/>
            <person name="Du J."/>
            <person name="Tian Z."/>
            <person name="Zhu L."/>
            <person name="Gill N."/>
            <person name="Joshi T."/>
            <person name="Libault M."/>
            <person name="Sethuraman A."/>
            <person name="Zhang X.-C."/>
            <person name="Shinozaki K."/>
            <person name="Nguyen H.T."/>
            <person name="Wing R.A."/>
            <person name="Cregan P."/>
            <person name="Specht J."/>
            <person name="Grimwood J."/>
            <person name="Rokhsar D."/>
            <person name="Stacey G."/>
            <person name="Shoemaker R.C."/>
            <person name="Jackson S.A."/>
        </authorList>
    </citation>
    <scope>NUCLEOTIDE SEQUENCE [LARGE SCALE GENOMIC DNA]</scope>
    <source>
        <strain evidence="2">cv. Williams 82</strain>
        <tissue evidence="1">Callus</tissue>
    </source>
</reference>
<dbReference type="InParanoid" id="K7LC67"/>
<sequence>MDSVMSPAFSLEPNETLFRAFLGESLFIGAYFLFQKPCLSGVRLDGIKVWHKGQDYVDHLATKVDSIPCVDRSFWNKIDAQLCGVLKTTKFGNRPQVLYTNDTQRLNGVRQFLMNIIAPHHLDGPMTEYLGKVHSLIHMTSKSICPLQPP</sequence>
<keyword evidence="3" id="KW-1185">Reference proteome</keyword>
<proteinExistence type="predicted"/>
<dbReference type="Proteomes" id="UP000008827">
    <property type="component" value="Chromosome 9"/>
</dbReference>
<dbReference type="EMBL" id="CM000842">
    <property type="protein sequence ID" value="KRH37424.1"/>
    <property type="molecule type" value="Genomic_DNA"/>
</dbReference>
<evidence type="ECO:0000313" key="3">
    <source>
        <dbReference type="Proteomes" id="UP000008827"/>
    </source>
</evidence>
<dbReference type="AlphaFoldDB" id="K7LC67"/>